<dbReference type="GO" id="GO:0000786">
    <property type="term" value="C:nucleosome"/>
    <property type="evidence" value="ECO:0007669"/>
    <property type="project" value="InterPro"/>
</dbReference>
<comment type="subcellular location">
    <subcellularLocation>
        <location evidence="1">Nucleus</location>
    </subcellularLocation>
</comment>
<name>A0A1E3PI39_9ASCO</name>
<feature type="domain" description="DOT1" evidence="16">
    <location>
        <begin position="6"/>
        <end position="329"/>
    </location>
</feature>
<dbReference type="InterPro" id="IPR029063">
    <property type="entry name" value="SAM-dependent_MTases_sf"/>
</dbReference>
<dbReference type="Gene3D" id="1.10.260.170">
    <property type="match status" value="1"/>
</dbReference>
<sequence length="329" mass="37566">MINFRERYSMVEPSVAAEFRPAAEIDLVIEMVASTFVPTKYAGLIKHPLLEDCILRRARRALKNNNSDEFEKSINEYNDLLKKIKSENEQTKLIKDIGSLPQNFVYAMLDQVYSRVVSPEVDELRNYEAFSNNVYGELLPAFMTRIFNLTQIKSTSVFVDLGSGVGNCVLQAALETGCESWGCEMMPHASKLAAKQKAELRQRLKLYGINHGKISLNNQSFVHNDEIQKVLQRVDVLLVNNYAFDGQLNSHLIDMFLDLKDGCKIVSLKSFVPPGHVISEHNIESPLNILEVQRYEFYSSNVSWTDAPGPFYISTVNRSRIQKYLSRRR</sequence>
<evidence type="ECO:0000256" key="10">
    <source>
        <dbReference type="ARBA" id="ARBA00023163"/>
    </source>
</evidence>
<evidence type="ECO:0000256" key="5">
    <source>
        <dbReference type="ARBA" id="ARBA00022679"/>
    </source>
</evidence>
<evidence type="ECO:0000256" key="3">
    <source>
        <dbReference type="ARBA" id="ARBA00020987"/>
    </source>
</evidence>
<organism evidence="17 18">
    <name type="scientific">Nadsonia fulvescens var. elongata DSM 6958</name>
    <dbReference type="NCBI Taxonomy" id="857566"/>
    <lineage>
        <taxon>Eukaryota</taxon>
        <taxon>Fungi</taxon>
        <taxon>Dikarya</taxon>
        <taxon>Ascomycota</taxon>
        <taxon>Saccharomycotina</taxon>
        <taxon>Dipodascomycetes</taxon>
        <taxon>Dipodascales</taxon>
        <taxon>Dipodascales incertae sedis</taxon>
        <taxon>Nadsonia</taxon>
    </lineage>
</organism>
<feature type="binding site" evidence="14">
    <location>
        <position position="184"/>
    </location>
    <ligand>
        <name>S-adenosyl-L-methionine</name>
        <dbReference type="ChEBI" id="CHEBI:59789"/>
    </ligand>
</feature>
<keyword evidence="8" id="KW-0156">Chromatin regulator</keyword>
<dbReference type="Gene3D" id="3.40.50.150">
    <property type="entry name" value="Vaccinia Virus protein VP39"/>
    <property type="match status" value="1"/>
</dbReference>
<dbReference type="FunFam" id="3.40.50.150:FF:000033">
    <property type="entry name" value="Histone-lysine N-methyltransferase, H3 lysine-79 specific"/>
    <property type="match status" value="1"/>
</dbReference>
<dbReference type="InterPro" id="IPR025789">
    <property type="entry name" value="DOT1_dom"/>
</dbReference>
<accession>A0A1E3PI39</accession>
<dbReference type="PROSITE" id="PS51569">
    <property type="entry name" value="DOT1"/>
    <property type="match status" value="1"/>
</dbReference>
<feature type="binding site" evidence="14">
    <location>
        <begin position="220"/>
        <end position="221"/>
    </location>
    <ligand>
        <name>S-adenosyl-L-methionine</name>
        <dbReference type="ChEBI" id="CHEBI:59789"/>
    </ligand>
</feature>
<keyword evidence="4" id="KW-0489">Methyltransferase</keyword>
<protein>
    <recommendedName>
        <fullName evidence="3">Histone-lysine N-methyltransferase, H3 lysine-79 specific</fullName>
        <ecNumber evidence="2">2.1.1.360</ecNumber>
    </recommendedName>
    <alternativeName>
        <fullName evidence="12">Histone H3-K79 methyltransferase</fullName>
    </alternativeName>
</protein>
<evidence type="ECO:0000256" key="7">
    <source>
        <dbReference type="ARBA" id="ARBA00022737"/>
    </source>
</evidence>
<dbReference type="STRING" id="857566.A0A1E3PI39"/>
<keyword evidence="6 14" id="KW-0949">S-adenosyl-L-methionine</keyword>
<comment type="catalytic activity">
    <reaction evidence="13">
        <text>L-lysyl(79)-[histone H3] + 3 S-adenosyl-L-methionine = N(6),N(6),N(6)-trimethyl-L-lysyl(79)-[histone H3] + 3 S-adenosyl-L-homocysteine + 3 H(+)</text>
        <dbReference type="Rhea" id="RHEA:60328"/>
        <dbReference type="Rhea" id="RHEA-COMP:15549"/>
        <dbReference type="Rhea" id="RHEA-COMP:15552"/>
        <dbReference type="ChEBI" id="CHEBI:15378"/>
        <dbReference type="ChEBI" id="CHEBI:29969"/>
        <dbReference type="ChEBI" id="CHEBI:57856"/>
        <dbReference type="ChEBI" id="CHEBI:59789"/>
        <dbReference type="ChEBI" id="CHEBI:61961"/>
        <dbReference type="EC" id="2.1.1.360"/>
    </reaction>
</comment>
<evidence type="ECO:0000256" key="11">
    <source>
        <dbReference type="ARBA" id="ARBA00023242"/>
    </source>
</evidence>
<dbReference type="EMBL" id="KV454411">
    <property type="protein sequence ID" value="ODQ64612.1"/>
    <property type="molecule type" value="Genomic_DNA"/>
</dbReference>
<evidence type="ECO:0000256" key="12">
    <source>
        <dbReference type="ARBA" id="ARBA00029821"/>
    </source>
</evidence>
<evidence type="ECO:0000313" key="17">
    <source>
        <dbReference type="EMBL" id="ODQ64612.1"/>
    </source>
</evidence>
<evidence type="ECO:0000256" key="2">
    <source>
        <dbReference type="ARBA" id="ARBA00012190"/>
    </source>
</evidence>
<dbReference type="InterPro" id="IPR030445">
    <property type="entry name" value="H3-K79_meTrfase"/>
</dbReference>
<gene>
    <name evidence="17" type="ORF">NADFUDRAFT_26704</name>
</gene>
<dbReference type="GO" id="GO:0042393">
    <property type="term" value="F:histone binding"/>
    <property type="evidence" value="ECO:0007669"/>
    <property type="project" value="InterPro"/>
</dbReference>
<feature type="binding site" evidence="14">
    <location>
        <begin position="135"/>
        <end position="138"/>
    </location>
    <ligand>
        <name>S-adenosyl-L-methionine</name>
        <dbReference type="ChEBI" id="CHEBI:59789"/>
    </ligand>
</feature>
<dbReference type="PANTHER" id="PTHR21451:SF0">
    <property type="entry name" value="HISTONE-LYSINE N-METHYLTRANSFERASE, H3 LYSINE-79 SPECIFIC"/>
    <property type="match status" value="1"/>
</dbReference>
<dbReference type="GO" id="GO:0005634">
    <property type="term" value="C:nucleus"/>
    <property type="evidence" value="ECO:0007669"/>
    <property type="project" value="UniProtKB-SubCell"/>
</dbReference>
<feature type="binding site" evidence="14">
    <location>
        <begin position="158"/>
        <end position="167"/>
    </location>
    <ligand>
        <name>S-adenosyl-L-methionine</name>
        <dbReference type="ChEBI" id="CHEBI:59789"/>
    </ligand>
</feature>
<evidence type="ECO:0000256" key="15">
    <source>
        <dbReference type="SAM" id="Coils"/>
    </source>
</evidence>
<dbReference type="OrthoDB" id="443402at2759"/>
<dbReference type="Proteomes" id="UP000095009">
    <property type="component" value="Unassembled WGS sequence"/>
</dbReference>
<evidence type="ECO:0000256" key="4">
    <source>
        <dbReference type="ARBA" id="ARBA00022603"/>
    </source>
</evidence>
<keyword evidence="7" id="KW-0677">Repeat</keyword>
<dbReference type="GO" id="GO:0000077">
    <property type="term" value="P:DNA damage checkpoint signaling"/>
    <property type="evidence" value="ECO:0007669"/>
    <property type="project" value="InterPro"/>
</dbReference>
<keyword evidence="15" id="KW-0175">Coiled coil</keyword>
<dbReference type="AlphaFoldDB" id="A0A1E3PI39"/>
<dbReference type="PANTHER" id="PTHR21451">
    <property type="entry name" value="HISTONE H3 METHYLTRANSFERASE"/>
    <property type="match status" value="1"/>
</dbReference>
<evidence type="ECO:0000256" key="13">
    <source>
        <dbReference type="ARBA" id="ARBA00047770"/>
    </source>
</evidence>
<keyword evidence="9" id="KW-0805">Transcription regulation</keyword>
<dbReference type="PIRSF" id="PIRSF017570">
    <property type="entry name" value="Histone_H3-K79_MeTrfase"/>
    <property type="match status" value="1"/>
</dbReference>
<reference evidence="17 18" key="1">
    <citation type="journal article" date="2016" name="Proc. Natl. Acad. Sci. U.S.A.">
        <title>Comparative genomics of biotechnologically important yeasts.</title>
        <authorList>
            <person name="Riley R."/>
            <person name="Haridas S."/>
            <person name="Wolfe K.H."/>
            <person name="Lopes M.R."/>
            <person name="Hittinger C.T."/>
            <person name="Goeker M."/>
            <person name="Salamov A.A."/>
            <person name="Wisecaver J.H."/>
            <person name="Long T.M."/>
            <person name="Calvey C.H."/>
            <person name="Aerts A.L."/>
            <person name="Barry K.W."/>
            <person name="Choi C."/>
            <person name="Clum A."/>
            <person name="Coughlan A.Y."/>
            <person name="Deshpande S."/>
            <person name="Douglass A.P."/>
            <person name="Hanson S.J."/>
            <person name="Klenk H.-P."/>
            <person name="LaButti K.M."/>
            <person name="Lapidus A."/>
            <person name="Lindquist E.A."/>
            <person name="Lipzen A.M."/>
            <person name="Meier-Kolthoff J.P."/>
            <person name="Ohm R.A."/>
            <person name="Otillar R.P."/>
            <person name="Pangilinan J.L."/>
            <person name="Peng Y."/>
            <person name="Rokas A."/>
            <person name="Rosa C.A."/>
            <person name="Scheuner C."/>
            <person name="Sibirny A.A."/>
            <person name="Slot J.C."/>
            <person name="Stielow J.B."/>
            <person name="Sun H."/>
            <person name="Kurtzman C.P."/>
            <person name="Blackwell M."/>
            <person name="Grigoriev I.V."/>
            <person name="Jeffries T.W."/>
        </authorList>
    </citation>
    <scope>NUCLEOTIDE SEQUENCE [LARGE SCALE GENOMIC DNA]</scope>
    <source>
        <strain evidence="17 18">DSM 6958</strain>
    </source>
</reference>
<dbReference type="CDD" id="cd02440">
    <property type="entry name" value="AdoMet_MTases"/>
    <property type="match status" value="1"/>
</dbReference>
<dbReference type="GO" id="GO:0031509">
    <property type="term" value="P:subtelomeric heterochromatin formation"/>
    <property type="evidence" value="ECO:0007669"/>
    <property type="project" value="InterPro"/>
</dbReference>
<dbReference type="Pfam" id="PF08123">
    <property type="entry name" value="DOT1"/>
    <property type="match status" value="1"/>
</dbReference>
<evidence type="ECO:0000256" key="6">
    <source>
        <dbReference type="ARBA" id="ARBA00022691"/>
    </source>
</evidence>
<dbReference type="GO" id="GO:0140956">
    <property type="term" value="F:histone H3K79 trimethyltransferase activity"/>
    <property type="evidence" value="ECO:0007669"/>
    <property type="project" value="UniProtKB-EC"/>
</dbReference>
<evidence type="ECO:0000256" key="1">
    <source>
        <dbReference type="ARBA" id="ARBA00004123"/>
    </source>
</evidence>
<keyword evidence="10" id="KW-0804">Transcription</keyword>
<dbReference type="SUPFAM" id="SSF53335">
    <property type="entry name" value="S-adenosyl-L-methionine-dependent methyltransferases"/>
    <property type="match status" value="1"/>
</dbReference>
<dbReference type="InterPro" id="IPR021162">
    <property type="entry name" value="Dot1"/>
</dbReference>
<evidence type="ECO:0000256" key="14">
    <source>
        <dbReference type="PIRSR" id="PIRSR017570-1"/>
    </source>
</evidence>
<evidence type="ECO:0000256" key="9">
    <source>
        <dbReference type="ARBA" id="ARBA00023015"/>
    </source>
</evidence>
<evidence type="ECO:0000313" key="18">
    <source>
        <dbReference type="Proteomes" id="UP000095009"/>
    </source>
</evidence>
<keyword evidence="18" id="KW-1185">Reference proteome</keyword>
<dbReference type="GO" id="GO:0032259">
    <property type="term" value="P:methylation"/>
    <property type="evidence" value="ECO:0007669"/>
    <property type="project" value="UniProtKB-KW"/>
</dbReference>
<evidence type="ECO:0000259" key="16">
    <source>
        <dbReference type="PROSITE" id="PS51569"/>
    </source>
</evidence>
<evidence type="ECO:0000256" key="8">
    <source>
        <dbReference type="ARBA" id="ARBA00022853"/>
    </source>
</evidence>
<dbReference type="GO" id="GO:0000781">
    <property type="term" value="C:chromosome, telomeric region"/>
    <property type="evidence" value="ECO:0007669"/>
    <property type="project" value="GOC"/>
</dbReference>
<proteinExistence type="predicted"/>
<dbReference type="EC" id="2.1.1.360" evidence="2"/>
<keyword evidence="11" id="KW-0539">Nucleus</keyword>
<feature type="coiled-coil region" evidence="15">
    <location>
        <begin position="67"/>
        <end position="94"/>
    </location>
</feature>
<dbReference type="GO" id="GO:0006281">
    <property type="term" value="P:DNA repair"/>
    <property type="evidence" value="ECO:0007669"/>
    <property type="project" value="InterPro"/>
</dbReference>
<keyword evidence="5" id="KW-0808">Transferase</keyword>